<protein>
    <recommendedName>
        <fullName evidence="3">HTH merR-type domain-containing protein</fullName>
    </recommendedName>
</protein>
<gene>
    <name evidence="1" type="ORF">NGM99_00240</name>
</gene>
<proteinExistence type="predicted"/>
<organism evidence="1 2">
    <name type="scientific">Mesorhizobium liriopis</name>
    <dbReference type="NCBI Taxonomy" id="2953882"/>
    <lineage>
        <taxon>Bacteria</taxon>
        <taxon>Pseudomonadati</taxon>
        <taxon>Pseudomonadota</taxon>
        <taxon>Alphaproteobacteria</taxon>
        <taxon>Hyphomicrobiales</taxon>
        <taxon>Phyllobacteriaceae</taxon>
        <taxon>Mesorhizobium</taxon>
    </lineage>
</organism>
<evidence type="ECO:0000313" key="1">
    <source>
        <dbReference type="EMBL" id="MCO6048217.1"/>
    </source>
</evidence>
<name>A0ABT1C0A9_9HYPH</name>
<dbReference type="EMBL" id="JAMXQS010000001">
    <property type="protein sequence ID" value="MCO6048217.1"/>
    <property type="molecule type" value="Genomic_DNA"/>
</dbReference>
<sequence>MSLVSETTELTPAEVGEITGVTTVIQTDWRRLGVLPPRKDRSQTLWHLGEATWLFLMRELSDAGFTLTKASDAATRILPSAMAYLNEAREEGGDRGVDVIAGNYLIQVKLASQSPYKKPRYLSEFLLTDFDALVASAIKPTRYFVFTGQAVRGSPDPTFVLPLQDLKILPNDLRVWTVLDCRRCAEEIIKGVSRCLLARKEAR</sequence>
<comment type="caution">
    <text evidence="1">The sequence shown here is derived from an EMBL/GenBank/DDBJ whole genome shotgun (WGS) entry which is preliminary data.</text>
</comment>
<evidence type="ECO:0008006" key="3">
    <source>
        <dbReference type="Google" id="ProtNLM"/>
    </source>
</evidence>
<dbReference type="Proteomes" id="UP001205906">
    <property type="component" value="Unassembled WGS sequence"/>
</dbReference>
<accession>A0ABT1C0A9</accession>
<evidence type="ECO:0000313" key="2">
    <source>
        <dbReference type="Proteomes" id="UP001205906"/>
    </source>
</evidence>
<keyword evidence="2" id="KW-1185">Reference proteome</keyword>
<dbReference type="RefSeq" id="WP_252815041.1">
    <property type="nucleotide sequence ID" value="NZ_JAMXQS010000001.1"/>
</dbReference>
<reference evidence="1 2" key="1">
    <citation type="submission" date="2022-06" db="EMBL/GenBank/DDBJ databases">
        <title>Mesorhizobium sp. strain RP14 Genome sequencing and assembly.</title>
        <authorList>
            <person name="Kim I."/>
        </authorList>
    </citation>
    <scope>NUCLEOTIDE SEQUENCE [LARGE SCALE GENOMIC DNA]</scope>
    <source>
        <strain evidence="2">RP14(2022)</strain>
    </source>
</reference>